<dbReference type="AlphaFoldDB" id="A0AA38FTR4"/>
<feature type="non-terminal residue" evidence="1">
    <location>
        <position position="1"/>
    </location>
</feature>
<accession>A0AA38FTR4</accession>
<reference evidence="1 2" key="1">
    <citation type="journal article" date="2021" name="Nat. Plants">
        <title>The Taxus genome provides insights into paclitaxel biosynthesis.</title>
        <authorList>
            <person name="Xiong X."/>
            <person name="Gou J."/>
            <person name="Liao Q."/>
            <person name="Li Y."/>
            <person name="Zhou Q."/>
            <person name="Bi G."/>
            <person name="Li C."/>
            <person name="Du R."/>
            <person name="Wang X."/>
            <person name="Sun T."/>
            <person name="Guo L."/>
            <person name="Liang H."/>
            <person name="Lu P."/>
            <person name="Wu Y."/>
            <person name="Zhang Z."/>
            <person name="Ro D.K."/>
            <person name="Shang Y."/>
            <person name="Huang S."/>
            <person name="Yan J."/>
        </authorList>
    </citation>
    <scope>NUCLEOTIDE SEQUENCE [LARGE SCALE GENOMIC DNA]</scope>
    <source>
        <strain evidence="1">Ta-2019</strain>
    </source>
</reference>
<protein>
    <submittedName>
        <fullName evidence="1">Uncharacterized protein</fullName>
    </submittedName>
</protein>
<dbReference type="EMBL" id="JAHRHJ020000007">
    <property type="protein sequence ID" value="KAH9310149.1"/>
    <property type="molecule type" value="Genomic_DNA"/>
</dbReference>
<comment type="caution">
    <text evidence="1">The sequence shown here is derived from an EMBL/GenBank/DDBJ whole genome shotgun (WGS) entry which is preliminary data.</text>
</comment>
<organism evidence="1 2">
    <name type="scientific">Taxus chinensis</name>
    <name type="common">Chinese yew</name>
    <name type="synonym">Taxus wallichiana var. chinensis</name>
    <dbReference type="NCBI Taxonomy" id="29808"/>
    <lineage>
        <taxon>Eukaryota</taxon>
        <taxon>Viridiplantae</taxon>
        <taxon>Streptophyta</taxon>
        <taxon>Embryophyta</taxon>
        <taxon>Tracheophyta</taxon>
        <taxon>Spermatophyta</taxon>
        <taxon>Pinopsida</taxon>
        <taxon>Pinidae</taxon>
        <taxon>Conifers II</taxon>
        <taxon>Cupressales</taxon>
        <taxon>Taxaceae</taxon>
        <taxon>Taxus</taxon>
    </lineage>
</organism>
<evidence type="ECO:0000313" key="1">
    <source>
        <dbReference type="EMBL" id="KAH9310149.1"/>
    </source>
</evidence>
<keyword evidence="2" id="KW-1185">Reference proteome</keyword>
<feature type="non-terminal residue" evidence="1">
    <location>
        <position position="72"/>
    </location>
</feature>
<evidence type="ECO:0000313" key="2">
    <source>
        <dbReference type="Proteomes" id="UP000824469"/>
    </source>
</evidence>
<gene>
    <name evidence="1" type="ORF">KI387_038060</name>
</gene>
<name>A0AA38FTR4_TAXCH</name>
<proteinExistence type="predicted"/>
<sequence>HINSDRATLDYLKTYAELHLTHHMVDLSLIPHLSSYFGNPMAELPPQKELNIYTVENGEDLELPPAPPKFEE</sequence>
<dbReference type="Proteomes" id="UP000824469">
    <property type="component" value="Unassembled WGS sequence"/>
</dbReference>